<dbReference type="GO" id="GO:0006887">
    <property type="term" value="P:exocytosis"/>
    <property type="evidence" value="ECO:0007669"/>
    <property type="project" value="TreeGrafter"/>
</dbReference>
<feature type="region of interest" description="Disordered" evidence="7">
    <location>
        <begin position="148"/>
        <end position="168"/>
    </location>
</feature>
<dbReference type="EMBL" id="SKBQ01000022">
    <property type="protein sequence ID" value="TPX15335.1"/>
    <property type="molecule type" value="Genomic_DNA"/>
</dbReference>
<evidence type="ECO:0000256" key="6">
    <source>
        <dbReference type="ARBA" id="ARBA00023136"/>
    </source>
</evidence>
<name>A0A507AX29_9PEZI</name>
<keyword evidence="3 8" id="KW-0812">Transmembrane</keyword>
<dbReference type="Pfam" id="PF00804">
    <property type="entry name" value="Syntaxin"/>
    <property type="match status" value="1"/>
</dbReference>
<dbReference type="GO" id="GO:0005484">
    <property type="term" value="F:SNAP receptor activity"/>
    <property type="evidence" value="ECO:0007669"/>
    <property type="project" value="TreeGrafter"/>
</dbReference>
<dbReference type="PANTHER" id="PTHR19957:SF380">
    <property type="entry name" value="SYNTAXIN FAMILY PROTEIN"/>
    <property type="match status" value="1"/>
</dbReference>
<dbReference type="SUPFAM" id="SSF47661">
    <property type="entry name" value="t-snare proteins"/>
    <property type="match status" value="1"/>
</dbReference>
<dbReference type="Proteomes" id="UP000319257">
    <property type="component" value="Unassembled WGS sequence"/>
</dbReference>
<dbReference type="SMART" id="SM00397">
    <property type="entry name" value="t_SNARE"/>
    <property type="match status" value="1"/>
</dbReference>
<organism evidence="10 11">
    <name type="scientific">Thyridium curvatum</name>
    <dbReference type="NCBI Taxonomy" id="1093900"/>
    <lineage>
        <taxon>Eukaryota</taxon>
        <taxon>Fungi</taxon>
        <taxon>Dikarya</taxon>
        <taxon>Ascomycota</taxon>
        <taxon>Pezizomycotina</taxon>
        <taxon>Sordariomycetes</taxon>
        <taxon>Sordariomycetidae</taxon>
        <taxon>Thyridiales</taxon>
        <taxon>Thyridiaceae</taxon>
        <taxon>Thyridium</taxon>
    </lineage>
</organism>
<proteinExistence type="inferred from homology"/>
<dbReference type="GeneID" id="41972059"/>
<evidence type="ECO:0000259" key="9">
    <source>
        <dbReference type="PROSITE" id="PS50192"/>
    </source>
</evidence>
<feature type="region of interest" description="Disordered" evidence="7">
    <location>
        <begin position="1"/>
        <end position="60"/>
    </location>
</feature>
<dbReference type="AlphaFoldDB" id="A0A507AX29"/>
<dbReference type="GO" id="GO:0031201">
    <property type="term" value="C:SNARE complex"/>
    <property type="evidence" value="ECO:0007669"/>
    <property type="project" value="TreeGrafter"/>
</dbReference>
<evidence type="ECO:0000256" key="1">
    <source>
        <dbReference type="ARBA" id="ARBA00004211"/>
    </source>
</evidence>
<dbReference type="GO" id="GO:0006886">
    <property type="term" value="P:intracellular protein transport"/>
    <property type="evidence" value="ECO:0007669"/>
    <property type="project" value="TreeGrafter"/>
</dbReference>
<comment type="subcellular location">
    <subcellularLocation>
        <location evidence="1">Membrane</location>
        <topology evidence="1">Single-pass type IV membrane protein</topology>
    </subcellularLocation>
</comment>
<dbReference type="Gene3D" id="1.20.58.70">
    <property type="match status" value="1"/>
</dbReference>
<feature type="domain" description="T-SNARE coiled-coil homology" evidence="9">
    <location>
        <begin position="241"/>
        <end position="303"/>
    </location>
</feature>
<evidence type="ECO:0000313" key="11">
    <source>
        <dbReference type="Proteomes" id="UP000319257"/>
    </source>
</evidence>
<comment type="caution">
    <text evidence="10">The sequence shown here is derived from an EMBL/GenBank/DDBJ whole genome shotgun (WGS) entry which is preliminary data.</text>
</comment>
<dbReference type="CDD" id="cd15849">
    <property type="entry name" value="SNARE_Sso1"/>
    <property type="match status" value="1"/>
</dbReference>
<dbReference type="InParanoid" id="A0A507AX29"/>
<dbReference type="InterPro" id="IPR045242">
    <property type="entry name" value="Syntaxin"/>
</dbReference>
<feature type="transmembrane region" description="Helical" evidence="8">
    <location>
        <begin position="315"/>
        <end position="338"/>
    </location>
</feature>
<dbReference type="PANTHER" id="PTHR19957">
    <property type="entry name" value="SYNTAXIN"/>
    <property type="match status" value="1"/>
</dbReference>
<keyword evidence="6 8" id="KW-0472">Membrane</keyword>
<reference evidence="10 11" key="1">
    <citation type="submission" date="2019-06" db="EMBL/GenBank/DDBJ databases">
        <title>Draft genome sequence of the filamentous fungus Phialemoniopsis curvata isolated from diesel fuel.</title>
        <authorList>
            <person name="Varaljay V.A."/>
            <person name="Lyon W.J."/>
            <person name="Crouch A.L."/>
            <person name="Drake C.E."/>
            <person name="Hollomon J.M."/>
            <person name="Nadeau L.J."/>
            <person name="Nunn H.S."/>
            <person name="Stevenson B.S."/>
            <person name="Bojanowski C.L."/>
            <person name="Crookes-Goodson W.J."/>
        </authorList>
    </citation>
    <scope>NUCLEOTIDE SEQUENCE [LARGE SCALE GENOMIC DNA]</scope>
    <source>
        <strain evidence="10 11">D216</strain>
    </source>
</reference>
<dbReference type="GO" id="GO:0005886">
    <property type="term" value="C:plasma membrane"/>
    <property type="evidence" value="ECO:0007669"/>
    <property type="project" value="TreeGrafter"/>
</dbReference>
<feature type="compositionally biased region" description="Low complexity" evidence="7">
    <location>
        <begin position="29"/>
        <end position="38"/>
    </location>
</feature>
<dbReference type="InterPro" id="IPR006011">
    <property type="entry name" value="Syntaxin_N"/>
</dbReference>
<dbReference type="STRING" id="1093900.A0A507AX29"/>
<dbReference type="PROSITE" id="PS50192">
    <property type="entry name" value="T_SNARE"/>
    <property type="match status" value="1"/>
</dbReference>
<evidence type="ECO:0000256" key="2">
    <source>
        <dbReference type="ARBA" id="ARBA00009063"/>
    </source>
</evidence>
<dbReference type="FunFam" id="1.20.58.70:FF:000008">
    <property type="entry name" value="Syntaxin family protein"/>
    <property type="match status" value="1"/>
</dbReference>
<dbReference type="OrthoDB" id="10255013at2759"/>
<dbReference type="Pfam" id="PF05739">
    <property type="entry name" value="SNARE"/>
    <property type="match status" value="1"/>
</dbReference>
<dbReference type="GO" id="GO:0006906">
    <property type="term" value="P:vesicle fusion"/>
    <property type="evidence" value="ECO:0007669"/>
    <property type="project" value="TreeGrafter"/>
</dbReference>
<protein>
    <recommendedName>
        <fullName evidence="9">t-SNARE coiled-coil homology domain-containing protein</fullName>
    </recommendedName>
</protein>
<sequence>MSQYGYGGQQNPFDQRDPPSYGGGGGGRAPPQAAFGQGPRPGGGAPRYNQGPAMGRDEYGSGNVEMASLAQNAGAFANNGDPNAILNECRSIDQGIDKVEQNLNQLRMLQDRSLGEADSSGSATSRQLDALSSETMALYRELTERVRQVKSQADARQPKNAPQVGRVDRRLKNAIQSYQQLESAFRKKTQDQMARQYRIVKPEASEQEVRAVVEDNGAGGGQVFQQAMMQSNRQGQARAVLNAVQDRHAALQRIEQQMIELAQLFQDMDTLVMQQDVAIVQIEQKGEEVVENLDKGNEEIAVAVETAKKTRRKKWWCLGICVAIIVVIAVIITVYMLIKNPPGGNKDNKKRSAVALDGDLVPLLSVAQNNVVIPGAGALNDEINAATADADLATKFGMLAGGPARVRIGKRFVRVGVPYTPEEPQQAAAKSESSAEKRYVLPGVVFHEPQPEPPIESTGEEKRYVVPGQDWDGSN</sequence>
<evidence type="ECO:0000256" key="7">
    <source>
        <dbReference type="SAM" id="MobiDB-lite"/>
    </source>
</evidence>
<dbReference type="GO" id="GO:0012505">
    <property type="term" value="C:endomembrane system"/>
    <property type="evidence" value="ECO:0007669"/>
    <property type="project" value="TreeGrafter"/>
</dbReference>
<comment type="similarity">
    <text evidence="2">Belongs to the syntaxin family.</text>
</comment>
<keyword evidence="11" id="KW-1185">Reference proteome</keyword>
<dbReference type="InterPro" id="IPR010989">
    <property type="entry name" value="SNARE"/>
</dbReference>
<evidence type="ECO:0000256" key="3">
    <source>
        <dbReference type="ARBA" id="ARBA00022692"/>
    </source>
</evidence>
<dbReference type="RefSeq" id="XP_030997046.1">
    <property type="nucleotide sequence ID" value="XM_031139042.1"/>
</dbReference>
<evidence type="ECO:0000256" key="8">
    <source>
        <dbReference type="SAM" id="Phobius"/>
    </source>
</evidence>
<gene>
    <name evidence="10" type="ORF">E0L32_004612</name>
</gene>
<dbReference type="GO" id="GO:0000149">
    <property type="term" value="F:SNARE binding"/>
    <property type="evidence" value="ECO:0007669"/>
    <property type="project" value="TreeGrafter"/>
</dbReference>
<evidence type="ECO:0000256" key="4">
    <source>
        <dbReference type="ARBA" id="ARBA00022989"/>
    </source>
</evidence>
<evidence type="ECO:0000256" key="5">
    <source>
        <dbReference type="ARBA" id="ARBA00023054"/>
    </source>
</evidence>
<keyword evidence="5" id="KW-0175">Coiled coil</keyword>
<keyword evidence="4 8" id="KW-1133">Transmembrane helix</keyword>
<dbReference type="GO" id="GO:0048278">
    <property type="term" value="P:vesicle docking"/>
    <property type="evidence" value="ECO:0007669"/>
    <property type="project" value="TreeGrafter"/>
</dbReference>
<feature type="region of interest" description="Disordered" evidence="7">
    <location>
        <begin position="446"/>
        <end position="475"/>
    </location>
</feature>
<accession>A0A507AX29</accession>
<dbReference type="InterPro" id="IPR000727">
    <property type="entry name" value="T_SNARE_dom"/>
</dbReference>
<dbReference type="FunCoup" id="A0A507AX29">
    <property type="interactions" value="564"/>
</dbReference>
<evidence type="ECO:0000313" key="10">
    <source>
        <dbReference type="EMBL" id="TPX15335.1"/>
    </source>
</evidence>